<accession>A0A832ZWJ7</accession>
<dbReference type="EMBL" id="DQVM01000120">
    <property type="protein sequence ID" value="HIQ30161.1"/>
    <property type="molecule type" value="Genomic_DNA"/>
</dbReference>
<dbReference type="AlphaFoldDB" id="A0A832ZWJ7"/>
<evidence type="ECO:0000313" key="2">
    <source>
        <dbReference type="Proteomes" id="UP000608579"/>
    </source>
</evidence>
<comment type="caution">
    <text evidence="1">The sequence shown here is derived from an EMBL/GenBank/DDBJ whole genome shotgun (WGS) entry which is preliminary data.</text>
</comment>
<dbReference type="Proteomes" id="UP000608579">
    <property type="component" value="Unassembled WGS sequence"/>
</dbReference>
<proteinExistence type="predicted"/>
<name>A0A832ZWJ7_CALS0</name>
<reference evidence="1" key="1">
    <citation type="journal article" date="2020" name="ISME J.">
        <title>Gammaproteobacteria mediating utilization of methyl-, sulfur- and petroleum organic compounds in deep ocean hydrothermal plumes.</title>
        <authorList>
            <person name="Zhou Z."/>
            <person name="Liu Y."/>
            <person name="Pan J."/>
            <person name="Cron B.R."/>
            <person name="Toner B.M."/>
            <person name="Anantharaman K."/>
            <person name="Breier J.A."/>
            <person name="Dick G.J."/>
            <person name="Li M."/>
        </authorList>
    </citation>
    <scope>NUCLEOTIDE SEQUENCE</scope>
    <source>
        <strain evidence="1">SZUA-1515</strain>
    </source>
</reference>
<evidence type="ECO:0000313" key="1">
    <source>
        <dbReference type="EMBL" id="HIQ30161.1"/>
    </source>
</evidence>
<gene>
    <name evidence="1" type="ORF">EYH45_06320</name>
</gene>
<protein>
    <submittedName>
        <fullName evidence="1">Uncharacterized protein</fullName>
    </submittedName>
</protein>
<organism evidence="1 2">
    <name type="scientific">Caldiarchaeum subterraneum</name>
    <dbReference type="NCBI Taxonomy" id="311458"/>
    <lineage>
        <taxon>Archaea</taxon>
        <taxon>Nitrososphaerota</taxon>
        <taxon>Candidatus Caldarchaeales</taxon>
        <taxon>Candidatus Caldarchaeaceae</taxon>
        <taxon>Candidatus Caldarchaeum</taxon>
    </lineage>
</organism>
<sequence length="64" mass="7533">MRFLSLFVAFYISSTSPPCSSYHSIRYALFIDDDLMEVICEGRRKKYLSNKPVYNTLEEAEEKE</sequence>